<feature type="disulfide bond" evidence="5">
    <location>
        <begin position="154"/>
        <end position="169"/>
    </location>
</feature>
<feature type="disulfide bond" evidence="5">
    <location>
        <begin position="31"/>
        <end position="233"/>
    </location>
</feature>
<dbReference type="FunFam" id="2.60.110.10:FF:000002">
    <property type="entry name" value="Thaumatin-like protein 1a"/>
    <property type="match status" value="1"/>
</dbReference>
<keyword evidence="4 5" id="KW-1015">Disulfide bond</keyword>
<evidence type="ECO:0000256" key="3">
    <source>
        <dbReference type="ARBA" id="ARBA00022525"/>
    </source>
</evidence>
<dbReference type="PIRSF" id="PIRSF002703">
    <property type="entry name" value="Thaumatin"/>
    <property type="match status" value="1"/>
</dbReference>
<dbReference type="InterPro" id="IPR037176">
    <property type="entry name" value="Osmotin/thaumatin-like_sf"/>
</dbReference>
<keyword evidence="6" id="KW-1133">Transmembrane helix</keyword>
<keyword evidence="7" id="KW-0732">Signal</keyword>
<keyword evidence="6" id="KW-0472">Membrane</keyword>
<dbReference type="PROSITE" id="PS51367">
    <property type="entry name" value="THAUMATIN_2"/>
    <property type="match status" value="1"/>
</dbReference>
<dbReference type="EMBL" id="JAAIUW010000009">
    <property type="protein sequence ID" value="KAF7816893.1"/>
    <property type="molecule type" value="Genomic_DNA"/>
</dbReference>
<keyword evidence="6" id="KW-0812">Transmembrane</keyword>
<feature type="signal peptide" evidence="7">
    <location>
        <begin position="1"/>
        <end position="21"/>
    </location>
</feature>
<dbReference type="Gene3D" id="2.60.110.10">
    <property type="entry name" value="Thaumatin"/>
    <property type="match status" value="1"/>
</dbReference>
<feature type="disulfide bond" evidence="5">
    <location>
        <begin position="173"/>
        <end position="182"/>
    </location>
</feature>
<evidence type="ECO:0000256" key="1">
    <source>
        <dbReference type="ARBA" id="ARBA00004613"/>
    </source>
</evidence>
<keyword evidence="3" id="KW-0964">Secreted</keyword>
<dbReference type="InterPro" id="IPR001938">
    <property type="entry name" value="Thaumatin"/>
</dbReference>
<dbReference type="SMART" id="SM00205">
    <property type="entry name" value="THN"/>
    <property type="match status" value="1"/>
</dbReference>
<dbReference type="PRINTS" id="PR00347">
    <property type="entry name" value="THAUMATIN"/>
</dbReference>
<evidence type="ECO:0000256" key="6">
    <source>
        <dbReference type="SAM" id="Phobius"/>
    </source>
</evidence>
<feature type="transmembrane region" description="Helical" evidence="6">
    <location>
        <begin position="256"/>
        <end position="277"/>
    </location>
</feature>
<evidence type="ECO:0000313" key="8">
    <source>
        <dbReference type="EMBL" id="KAF7816893.1"/>
    </source>
</evidence>
<evidence type="ECO:0000256" key="2">
    <source>
        <dbReference type="ARBA" id="ARBA00010607"/>
    </source>
</evidence>
<gene>
    <name evidence="8" type="ORF">G2W53_030862</name>
</gene>
<feature type="disulfide bond" evidence="5">
    <location>
        <begin position="141"/>
        <end position="223"/>
    </location>
</feature>
<feature type="disulfide bond" evidence="5">
    <location>
        <begin position="76"/>
        <end position="86"/>
    </location>
</feature>
<comment type="similarity">
    <text evidence="2">Belongs to the thaumatin family.</text>
</comment>
<dbReference type="Pfam" id="PF00314">
    <property type="entry name" value="Thaumatin"/>
    <property type="match status" value="1"/>
</dbReference>
<protein>
    <submittedName>
        <fullName evidence="8">Pathogenesis-related protein 5</fullName>
    </submittedName>
</protein>
<feature type="disulfide bond" evidence="5">
    <location>
        <begin position="91"/>
        <end position="97"/>
    </location>
</feature>
<evidence type="ECO:0000313" key="9">
    <source>
        <dbReference type="Proteomes" id="UP000634136"/>
    </source>
</evidence>
<evidence type="ECO:0000256" key="5">
    <source>
        <dbReference type="PIRSR" id="PIRSR002703-1"/>
    </source>
</evidence>
<proteinExistence type="inferred from homology"/>
<evidence type="ECO:0000256" key="7">
    <source>
        <dbReference type="SAM" id="SignalP"/>
    </source>
</evidence>
<evidence type="ECO:0000256" key="4">
    <source>
        <dbReference type="ARBA" id="ARBA00023157"/>
    </source>
</evidence>
<dbReference type="PANTHER" id="PTHR31048">
    <property type="entry name" value="OS03G0233200 PROTEIN"/>
    <property type="match status" value="1"/>
</dbReference>
<sequence length="278" mass="29878">MALHLQIFIILVIISISGCESARVFTIINNCKETVWPAVTPGDNFDGGGFVLKPRQSKVFTAPVGWVGRIWARTGCNFDSNGNGSCQTGACGSSLKCSASGKPPASLAEFTLAAVDYYDVSLVDGYNVAVVVTPINGKGNCSTVGCDSDVKPKCPSELAVKAKGKVIACRSACDVFDTDEYCCRGVYGNPVTCKPTYYSKQFKEACPNAYSYAYDDPTSIFTCAATDYAIAFCSSRKQPVCTYHDKKLHCSGSKGLNSLIGSSWLMVMLLMFSSWNLF</sequence>
<organism evidence="8 9">
    <name type="scientific">Senna tora</name>
    <dbReference type="NCBI Taxonomy" id="362788"/>
    <lineage>
        <taxon>Eukaryota</taxon>
        <taxon>Viridiplantae</taxon>
        <taxon>Streptophyta</taxon>
        <taxon>Embryophyta</taxon>
        <taxon>Tracheophyta</taxon>
        <taxon>Spermatophyta</taxon>
        <taxon>Magnoliopsida</taxon>
        <taxon>eudicotyledons</taxon>
        <taxon>Gunneridae</taxon>
        <taxon>Pentapetalae</taxon>
        <taxon>rosids</taxon>
        <taxon>fabids</taxon>
        <taxon>Fabales</taxon>
        <taxon>Fabaceae</taxon>
        <taxon>Caesalpinioideae</taxon>
        <taxon>Cassia clade</taxon>
        <taxon>Senna</taxon>
    </lineage>
</organism>
<name>A0A834T6R8_9FABA</name>
<comment type="subcellular location">
    <subcellularLocation>
        <location evidence="1">Secreted</location>
    </subcellularLocation>
</comment>
<dbReference type="OrthoDB" id="430315at2759"/>
<feature type="disulfide bond" evidence="5">
    <location>
        <begin position="183"/>
        <end position="193"/>
    </location>
</feature>
<feature type="chain" id="PRO_5032947960" evidence="7">
    <location>
        <begin position="22"/>
        <end position="278"/>
    </location>
</feature>
<reference evidence="8" key="1">
    <citation type="submission" date="2020-09" db="EMBL/GenBank/DDBJ databases">
        <title>Genome-Enabled Discovery of Anthraquinone Biosynthesis in Senna tora.</title>
        <authorList>
            <person name="Kang S.-H."/>
            <person name="Pandey R.P."/>
            <person name="Lee C.-M."/>
            <person name="Sim J.-S."/>
            <person name="Jeong J.-T."/>
            <person name="Choi B.-S."/>
            <person name="Jung M."/>
            <person name="Ginzburg D."/>
            <person name="Zhao K."/>
            <person name="Won S.Y."/>
            <person name="Oh T.-J."/>
            <person name="Yu Y."/>
            <person name="Kim N.-H."/>
            <person name="Lee O.R."/>
            <person name="Lee T.-H."/>
            <person name="Bashyal P."/>
            <person name="Kim T.-S."/>
            <person name="Lee W.-H."/>
            <person name="Kawkins C."/>
            <person name="Kim C.-K."/>
            <person name="Kim J.S."/>
            <person name="Ahn B.O."/>
            <person name="Rhee S.Y."/>
            <person name="Sohng J.K."/>
        </authorList>
    </citation>
    <scope>NUCLEOTIDE SEQUENCE</scope>
    <source>
        <tissue evidence="8">Leaf</tissue>
    </source>
</reference>
<dbReference type="Proteomes" id="UP000634136">
    <property type="component" value="Unassembled WGS sequence"/>
</dbReference>
<dbReference type="GO" id="GO:0005576">
    <property type="term" value="C:extracellular region"/>
    <property type="evidence" value="ECO:0007669"/>
    <property type="project" value="UniProtKB-SubCell"/>
</dbReference>
<dbReference type="SUPFAM" id="SSF49870">
    <property type="entry name" value="Osmotin, thaumatin-like protein"/>
    <property type="match status" value="1"/>
</dbReference>
<comment type="caution">
    <text evidence="8">The sequence shown here is derived from an EMBL/GenBank/DDBJ whole genome shotgun (WGS) entry which is preliminary data.</text>
</comment>
<dbReference type="AlphaFoldDB" id="A0A834T6R8"/>
<dbReference type="CDD" id="cd09218">
    <property type="entry name" value="TLP-PA"/>
    <property type="match status" value="1"/>
</dbReference>
<keyword evidence="9" id="KW-1185">Reference proteome</keyword>
<accession>A0A834T6R8</accession>
<feature type="disulfide bond" evidence="5">
    <location>
        <begin position="146"/>
        <end position="206"/>
    </location>
</feature>